<dbReference type="PROSITE" id="PS50943">
    <property type="entry name" value="HTH_CROC1"/>
    <property type="match status" value="1"/>
</dbReference>
<dbReference type="Proteomes" id="UP000238375">
    <property type="component" value="Unassembled WGS sequence"/>
</dbReference>
<name>A0A2T0T5Q1_9BACT</name>
<accession>A0A2T0T5Q1</accession>
<organism evidence="2 3">
    <name type="scientific">Spirosoma oryzae</name>
    <dbReference type="NCBI Taxonomy" id="1469603"/>
    <lineage>
        <taxon>Bacteria</taxon>
        <taxon>Pseudomonadati</taxon>
        <taxon>Bacteroidota</taxon>
        <taxon>Cytophagia</taxon>
        <taxon>Cytophagales</taxon>
        <taxon>Cytophagaceae</taxon>
        <taxon>Spirosoma</taxon>
    </lineage>
</organism>
<dbReference type="SMART" id="SM00530">
    <property type="entry name" value="HTH_XRE"/>
    <property type="match status" value="1"/>
</dbReference>
<dbReference type="Pfam" id="PF01381">
    <property type="entry name" value="HTH_3"/>
    <property type="match status" value="1"/>
</dbReference>
<dbReference type="InterPro" id="IPR010982">
    <property type="entry name" value="Lambda_DNA-bd_dom_sf"/>
</dbReference>
<feature type="domain" description="HTH cro/C1-type" evidence="1">
    <location>
        <begin position="118"/>
        <end position="164"/>
    </location>
</feature>
<dbReference type="Gene3D" id="3.30.2020.10">
    <property type="entry name" value="NE0471-like N-terminal domain"/>
    <property type="match status" value="1"/>
</dbReference>
<dbReference type="CDD" id="cd00093">
    <property type="entry name" value="HTH_XRE"/>
    <property type="match status" value="1"/>
</dbReference>
<evidence type="ECO:0000313" key="3">
    <source>
        <dbReference type="Proteomes" id="UP000238375"/>
    </source>
</evidence>
<evidence type="ECO:0000313" key="2">
    <source>
        <dbReference type="EMBL" id="PRY40969.1"/>
    </source>
</evidence>
<dbReference type="AlphaFoldDB" id="A0A2T0T5Q1"/>
<dbReference type="InterPro" id="IPR036782">
    <property type="entry name" value="NE0471-like_N"/>
</dbReference>
<evidence type="ECO:0000259" key="1">
    <source>
        <dbReference type="PROSITE" id="PS50943"/>
    </source>
</evidence>
<dbReference type="GO" id="GO:0003677">
    <property type="term" value="F:DNA binding"/>
    <property type="evidence" value="ECO:0007669"/>
    <property type="project" value="InterPro"/>
</dbReference>
<reference evidence="2 3" key="1">
    <citation type="submission" date="2018-03" db="EMBL/GenBank/DDBJ databases">
        <title>Genomic Encyclopedia of Archaeal and Bacterial Type Strains, Phase II (KMG-II): from individual species to whole genera.</title>
        <authorList>
            <person name="Goeker M."/>
        </authorList>
    </citation>
    <scope>NUCLEOTIDE SEQUENCE [LARGE SCALE GENOMIC DNA]</scope>
    <source>
        <strain evidence="2 3">DSM 28354</strain>
    </source>
</reference>
<dbReference type="SUPFAM" id="SSF143880">
    <property type="entry name" value="NE0471 N-terminal domain-like"/>
    <property type="match status" value="1"/>
</dbReference>
<gene>
    <name evidence="2" type="ORF">CLV58_106154</name>
</gene>
<proteinExistence type="predicted"/>
<dbReference type="Gene3D" id="1.10.260.40">
    <property type="entry name" value="lambda repressor-like DNA-binding domains"/>
    <property type="match status" value="1"/>
</dbReference>
<comment type="caution">
    <text evidence="2">The sequence shown here is derived from an EMBL/GenBank/DDBJ whole genome shotgun (WGS) entry which is preliminary data.</text>
</comment>
<dbReference type="SUPFAM" id="SSF47413">
    <property type="entry name" value="lambda repressor-like DNA-binding domains"/>
    <property type="match status" value="1"/>
</dbReference>
<dbReference type="RefSeq" id="WP_106137400.1">
    <property type="nucleotide sequence ID" value="NZ_PVTE01000006.1"/>
</dbReference>
<protein>
    <submittedName>
        <fullName evidence="2">Uncharacterized protein DUF2442</fullName>
    </submittedName>
</protein>
<dbReference type="OrthoDB" id="337567at2"/>
<dbReference type="InterPro" id="IPR001387">
    <property type="entry name" value="Cro/C1-type_HTH"/>
</dbReference>
<keyword evidence="3" id="KW-1185">Reference proteome</keyword>
<sequence length="175" mass="19970">MAHDRKQLLPRITSIQAIEPFRVTTLWTTGEVRQIDFEPLFVQWKQESDTRLYPLFDFDTFRQVILSPARTLTWPNIPVCLTLGSRTIEGSLDLDPDELYRQSTLIRQAEKLPIGNLLRQARQAAGLSQLDVATRSGTSRHYISRIENGKSDIQLETLNKIVQLGIGKALRLEIA</sequence>
<dbReference type="EMBL" id="PVTE01000006">
    <property type="protein sequence ID" value="PRY40969.1"/>
    <property type="molecule type" value="Genomic_DNA"/>
</dbReference>